<evidence type="ECO:0000313" key="5">
    <source>
        <dbReference type="EMBL" id="SVC31219.1"/>
    </source>
</evidence>
<dbReference type="InterPro" id="IPR000994">
    <property type="entry name" value="Pept_M24"/>
</dbReference>
<keyword evidence="2" id="KW-0378">Hydrolase</keyword>
<dbReference type="AlphaFoldDB" id="A0A382L3N1"/>
<reference evidence="5" key="1">
    <citation type="submission" date="2018-05" db="EMBL/GenBank/DDBJ databases">
        <authorList>
            <person name="Lanie J.A."/>
            <person name="Ng W.-L."/>
            <person name="Kazmierczak K.M."/>
            <person name="Andrzejewski T.M."/>
            <person name="Davidsen T.M."/>
            <person name="Wayne K.J."/>
            <person name="Tettelin H."/>
            <person name="Glass J.I."/>
            <person name="Rusch D."/>
            <person name="Podicherti R."/>
            <person name="Tsui H.-C.T."/>
            <person name="Winkler M.E."/>
        </authorList>
    </citation>
    <scope>NUCLEOTIDE SEQUENCE</scope>
</reference>
<dbReference type="EMBL" id="UINC01084505">
    <property type="protein sequence ID" value="SVC31219.1"/>
    <property type="molecule type" value="Genomic_DNA"/>
</dbReference>
<dbReference type="SUPFAM" id="SSF53092">
    <property type="entry name" value="Creatinase/prolidase N-terminal domain"/>
    <property type="match status" value="1"/>
</dbReference>
<name>A0A382L3N1_9ZZZZ</name>
<feature type="domain" description="Peptidase M24" evidence="3">
    <location>
        <begin position="152"/>
        <end position="318"/>
    </location>
</feature>
<dbReference type="InterPro" id="IPR050659">
    <property type="entry name" value="Peptidase_M24B"/>
</dbReference>
<dbReference type="GO" id="GO:0046872">
    <property type="term" value="F:metal ion binding"/>
    <property type="evidence" value="ECO:0007669"/>
    <property type="project" value="UniProtKB-KW"/>
</dbReference>
<dbReference type="SUPFAM" id="SSF55920">
    <property type="entry name" value="Creatinase/aminopeptidase"/>
    <property type="match status" value="1"/>
</dbReference>
<dbReference type="InterPro" id="IPR001131">
    <property type="entry name" value="Peptidase_M24B_aminopep-P_CS"/>
</dbReference>
<dbReference type="PROSITE" id="PS00491">
    <property type="entry name" value="PROLINE_PEPTIDASE"/>
    <property type="match status" value="1"/>
</dbReference>
<dbReference type="Pfam" id="PF00557">
    <property type="entry name" value="Peptidase_M24"/>
    <property type="match status" value="1"/>
</dbReference>
<organism evidence="5">
    <name type="scientific">marine metagenome</name>
    <dbReference type="NCBI Taxonomy" id="408172"/>
    <lineage>
        <taxon>unclassified sequences</taxon>
        <taxon>metagenomes</taxon>
        <taxon>ecological metagenomes</taxon>
    </lineage>
</organism>
<evidence type="ECO:0000256" key="2">
    <source>
        <dbReference type="ARBA" id="ARBA00022801"/>
    </source>
</evidence>
<dbReference type="InterPro" id="IPR000587">
    <property type="entry name" value="Creatinase_N"/>
</dbReference>
<feature type="non-terminal residue" evidence="5">
    <location>
        <position position="333"/>
    </location>
</feature>
<dbReference type="InterPro" id="IPR029149">
    <property type="entry name" value="Creatin/AminoP/Spt16_N"/>
</dbReference>
<sequence>MGLAKRSDLETRLSRVREGLNKLELEALLVTHIPNIFYLTGMRASAAAVLVEMKRVTLITDSRYITVARSLADSGRSLEEICIVQVLGSYDETVREEVFRRGLSRLGVESQNMTMKQALWYRQELEKSTTVVPTDGLVEEARILKDAGELQSLRHAGSLLASVVPLALDFVRKGRTERGIAADIERLLVTGGFEGRAFETIVASGPRSALPHARPGQRRLDDGDLVLLDFGGIYDGYCVDITRTACVGAPGDKAKRLHEAVLEAQAAAIAVVKPGIFASDVDTAARHLLKERGLADEFGHSTGHGLGIEIHEAPWIAPVNHSKNGAVDVMLMA</sequence>
<evidence type="ECO:0000259" key="3">
    <source>
        <dbReference type="Pfam" id="PF00557"/>
    </source>
</evidence>
<dbReference type="InterPro" id="IPR036005">
    <property type="entry name" value="Creatinase/aminopeptidase-like"/>
</dbReference>
<protein>
    <recommendedName>
        <fullName evidence="6">Peptidase M24 domain-containing protein</fullName>
    </recommendedName>
</protein>
<evidence type="ECO:0000256" key="1">
    <source>
        <dbReference type="ARBA" id="ARBA00022723"/>
    </source>
</evidence>
<accession>A0A382L3N1</accession>
<dbReference type="Gene3D" id="3.40.350.10">
    <property type="entry name" value="Creatinase/prolidase N-terminal domain"/>
    <property type="match status" value="1"/>
</dbReference>
<evidence type="ECO:0008006" key="6">
    <source>
        <dbReference type="Google" id="ProtNLM"/>
    </source>
</evidence>
<proteinExistence type="predicted"/>
<dbReference type="Gene3D" id="3.90.230.10">
    <property type="entry name" value="Creatinase/methionine aminopeptidase superfamily"/>
    <property type="match status" value="1"/>
</dbReference>
<feature type="domain" description="Creatinase N-terminal" evidence="4">
    <location>
        <begin position="12"/>
        <end position="143"/>
    </location>
</feature>
<dbReference type="GO" id="GO:0016787">
    <property type="term" value="F:hydrolase activity"/>
    <property type="evidence" value="ECO:0007669"/>
    <property type="project" value="UniProtKB-KW"/>
</dbReference>
<gene>
    <name evidence="5" type="ORF">METZ01_LOCUS284073</name>
</gene>
<dbReference type="PANTHER" id="PTHR46112">
    <property type="entry name" value="AMINOPEPTIDASE"/>
    <property type="match status" value="1"/>
</dbReference>
<dbReference type="PANTHER" id="PTHR46112:SF3">
    <property type="entry name" value="AMINOPEPTIDASE YPDF"/>
    <property type="match status" value="1"/>
</dbReference>
<dbReference type="Pfam" id="PF01321">
    <property type="entry name" value="Creatinase_N"/>
    <property type="match status" value="1"/>
</dbReference>
<evidence type="ECO:0000259" key="4">
    <source>
        <dbReference type="Pfam" id="PF01321"/>
    </source>
</evidence>
<keyword evidence="1" id="KW-0479">Metal-binding</keyword>